<organism evidence="7 8">
    <name type="scientific">Polynucleobacter campilacus</name>
    <dbReference type="NCBI Taxonomy" id="1743163"/>
    <lineage>
        <taxon>Bacteria</taxon>
        <taxon>Pseudomonadati</taxon>
        <taxon>Pseudomonadota</taxon>
        <taxon>Betaproteobacteria</taxon>
        <taxon>Burkholderiales</taxon>
        <taxon>Burkholderiaceae</taxon>
        <taxon>Polynucleobacter</taxon>
    </lineage>
</organism>
<reference evidence="7 8" key="1">
    <citation type="submission" date="2017-05" db="EMBL/GenBank/DDBJ databases">
        <title>Genome of Polynucleobacter sp. MWH-Feld-100.</title>
        <authorList>
            <person name="Hahn M.W."/>
        </authorList>
    </citation>
    <scope>NUCLEOTIDE SEQUENCE [LARGE SCALE GENOMIC DNA]</scope>
    <source>
        <strain evidence="7 8">MWH-Feld-100</strain>
    </source>
</reference>
<dbReference type="Proteomes" id="UP000197528">
    <property type="component" value="Unassembled WGS sequence"/>
</dbReference>
<dbReference type="EMBL" id="NGUP01000007">
    <property type="protein sequence ID" value="OWS68752.1"/>
    <property type="molecule type" value="Genomic_DNA"/>
</dbReference>
<feature type="domain" description="NnrU" evidence="6">
    <location>
        <begin position="4"/>
        <end position="189"/>
    </location>
</feature>
<sequence length="194" mass="21490">MALFLIGLIIFLASHSCRIFAESWRNQMIDRIGEVKWKGLYTIVSLIGFVIMVIGYGQARQSTVVLWQPNIALIYIALVLNLVAFIFLAGSSPSNNAIRLKLKHPMILGVKVWALAHLLSNGTLVNLILFGAFLIWAVLDFRSARKRPVHLPEQAQVSTKATVITIAAGVILWVVFIFGLHQYLIGVSPLAQLS</sequence>
<feature type="transmembrane region" description="Helical" evidence="5">
    <location>
        <begin position="40"/>
        <end position="59"/>
    </location>
</feature>
<comment type="caution">
    <text evidence="7">The sequence shown here is derived from an EMBL/GenBank/DDBJ whole genome shotgun (WGS) entry which is preliminary data.</text>
</comment>
<evidence type="ECO:0000256" key="4">
    <source>
        <dbReference type="ARBA" id="ARBA00023136"/>
    </source>
</evidence>
<dbReference type="Pfam" id="PF07298">
    <property type="entry name" value="NnrU"/>
    <property type="match status" value="1"/>
</dbReference>
<dbReference type="InterPro" id="IPR009915">
    <property type="entry name" value="NnrU_dom"/>
</dbReference>
<evidence type="ECO:0000313" key="7">
    <source>
        <dbReference type="EMBL" id="OWS68752.1"/>
    </source>
</evidence>
<proteinExistence type="predicted"/>
<feature type="transmembrane region" description="Helical" evidence="5">
    <location>
        <begin position="112"/>
        <end position="139"/>
    </location>
</feature>
<name>A0A254Q012_9BURK</name>
<evidence type="ECO:0000256" key="2">
    <source>
        <dbReference type="ARBA" id="ARBA00022692"/>
    </source>
</evidence>
<keyword evidence="8" id="KW-1185">Reference proteome</keyword>
<protein>
    <submittedName>
        <fullName evidence="7">Protein NrnU</fullName>
    </submittedName>
</protein>
<keyword evidence="2 5" id="KW-0812">Transmembrane</keyword>
<evidence type="ECO:0000256" key="3">
    <source>
        <dbReference type="ARBA" id="ARBA00022989"/>
    </source>
</evidence>
<dbReference type="OrthoDB" id="5293641at2"/>
<accession>A0A254Q012</accession>
<comment type="subcellular location">
    <subcellularLocation>
        <location evidence="1">Membrane</location>
        <topology evidence="1">Multi-pass membrane protein</topology>
    </subcellularLocation>
</comment>
<dbReference type="AlphaFoldDB" id="A0A254Q012"/>
<dbReference type="GO" id="GO:0016020">
    <property type="term" value="C:membrane"/>
    <property type="evidence" value="ECO:0007669"/>
    <property type="project" value="UniProtKB-SubCell"/>
</dbReference>
<dbReference type="RefSeq" id="WP_088526251.1">
    <property type="nucleotide sequence ID" value="NZ_NGUP01000007.1"/>
</dbReference>
<feature type="transmembrane region" description="Helical" evidence="5">
    <location>
        <begin position="71"/>
        <end position="92"/>
    </location>
</feature>
<keyword evidence="4 5" id="KW-0472">Membrane</keyword>
<evidence type="ECO:0000256" key="1">
    <source>
        <dbReference type="ARBA" id="ARBA00004141"/>
    </source>
</evidence>
<gene>
    <name evidence="7" type="ORF">CBI31_09950</name>
</gene>
<keyword evidence="3 5" id="KW-1133">Transmembrane helix</keyword>
<evidence type="ECO:0000259" key="6">
    <source>
        <dbReference type="Pfam" id="PF07298"/>
    </source>
</evidence>
<evidence type="ECO:0000313" key="8">
    <source>
        <dbReference type="Proteomes" id="UP000197528"/>
    </source>
</evidence>
<evidence type="ECO:0000256" key="5">
    <source>
        <dbReference type="SAM" id="Phobius"/>
    </source>
</evidence>
<feature type="transmembrane region" description="Helical" evidence="5">
    <location>
        <begin position="160"/>
        <end position="184"/>
    </location>
</feature>